<gene>
    <name evidence="2" type="ORF">LCOR_04672.1</name>
</gene>
<dbReference type="InterPro" id="IPR001870">
    <property type="entry name" value="B30.2/SPRY"/>
</dbReference>
<dbReference type="VEuPathDB" id="FungiDB:LCOR_04672.1"/>
<dbReference type="AlphaFoldDB" id="A0A068RTG1"/>
<keyword evidence="3" id="KW-1185">Reference proteome</keyword>
<dbReference type="Proteomes" id="UP000027586">
    <property type="component" value="Unassembled WGS sequence"/>
</dbReference>
<dbReference type="InterPro" id="IPR044736">
    <property type="entry name" value="Gid1/RanBPM/SPLA_SPRY"/>
</dbReference>
<dbReference type="SUPFAM" id="SSF49899">
    <property type="entry name" value="Concanavalin A-like lectins/glucanases"/>
    <property type="match status" value="1"/>
</dbReference>
<sequence>MNNDFDQEPPSYNHALQASLEPDNQVNALGRFRDATIASFERGELFIQAFRSQLDQPPPDALVQQIEDHGLSRVLHLDQDTHKNQLFRHPLATSYPPFQMMDYNNTVRFWPTLAATHAAPLDDDTVDWDVTLQASHPFLASYAKLHYFEMRVEDSRPETVLSIGMTTRPYPLFRMPGWNRYSVGYHSDDGCKFLDDATGGQDYGPSWGNGDTVGCGYEPETGHVFFTLNGHMVGTAFSSAARNAYYASIAADGPATVHVNFGKEPFLYSIGPEWKP</sequence>
<protein>
    <recommendedName>
        <fullName evidence="1">B30.2/SPRY domain-containing protein</fullName>
    </recommendedName>
</protein>
<dbReference type="Pfam" id="PF00622">
    <property type="entry name" value="SPRY"/>
    <property type="match status" value="1"/>
</dbReference>
<proteinExistence type="predicted"/>
<dbReference type="OrthoDB" id="258495at2759"/>
<dbReference type="STRING" id="1263082.A0A068RTG1"/>
<dbReference type="PROSITE" id="PS50188">
    <property type="entry name" value="B302_SPRY"/>
    <property type="match status" value="1"/>
</dbReference>
<dbReference type="InterPro" id="IPR043136">
    <property type="entry name" value="B30.2/SPRY_sf"/>
</dbReference>
<comment type="caution">
    <text evidence="2">The sequence shown here is derived from an EMBL/GenBank/DDBJ whole genome shotgun (WGS) entry which is preliminary data.</text>
</comment>
<reference evidence="2" key="1">
    <citation type="submission" date="2013-08" db="EMBL/GenBank/DDBJ databases">
        <title>Gene expansion shapes genome architecture in the human pathogen Lichtheimia corymbifera: an evolutionary genomics analysis in the ancient terrestrial Mucorales (Mucoromycotina).</title>
        <authorList>
            <person name="Schwartze V.U."/>
            <person name="Winter S."/>
            <person name="Shelest E."/>
            <person name="Marcet-Houben M."/>
            <person name="Horn F."/>
            <person name="Wehner S."/>
            <person name="Hoffmann K."/>
            <person name="Riege K."/>
            <person name="Sammeth M."/>
            <person name="Nowrousian M."/>
            <person name="Valiante V."/>
            <person name="Linde J."/>
            <person name="Jacobsen I.D."/>
            <person name="Marz M."/>
            <person name="Brakhage A.A."/>
            <person name="Gabaldon T."/>
            <person name="Bocker S."/>
            <person name="Voigt K."/>
        </authorList>
    </citation>
    <scope>NUCLEOTIDE SEQUENCE [LARGE SCALE GENOMIC DNA]</scope>
    <source>
        <strain evidence="2">FSU 9682</strain>
    </source>
</reference>
<dbReference type="CDD" id="cd12885">
    <property type="entry name" value="SPRY_RanBP_like"/>
    <property type="match status" value="1"/>
</dbReference>
<dbReference type="InterPro" id="IPR050618">
    <property type="entry name" value="Ubq-SigPath_Reg"/>
</dbReference>
<evidence type="ECO:0000313" key="3">
    <source>
        <dbReference type="Proteomes" id="UP000027586"/>
    </source>
</evidence>
<dbReference type="SMART" id="SM00449">
    <property type="entry name" value="SPRY"/>
    <property type="match status" value="1"/>
</dbReference>
<evidence type="ECO:0000313" key="2">
    <source>
        <dbReference type="EMBL" id="CDH53309.1"/>
    </source>
</evidence>
<name>A0A068RTG1_9FUNG</name>
<dbReference type="InterPro" id="IPR013320">
    <property type="entry name" value="ConA-like_dom_sf"/>
</dbReference>
<accession>A0A068RTG1</accession>
<dbReference type="InterPro" id="IPR003877">
    <property type="entry name" value="SPRY_dom"/>
</dbReference>
<dbReference type="EMBL" id="CBTN010000017">
    <property type="protein sequence ID" value="CDH53309.1"/>
    <property type="molecule type" value="Genomic_DNA"/>
</dbReference>
<evidence type="ECO:0000259" key="1">
    <source>
        <dbReference type="PROSITE" id="PS50188"/>
    </source>
</evidence>
<dbReference type="Gene3D" id="2.60.120.920">
    <property type="match status" value="1"/>
</dbReference>
<organism evidence="2 3">
    <name type="scientific">Lichtheimia corymbifera JMRC:FSU:9682</name>
    <dbReference type="NCBI Taxonomy" id="1263082"/>
    <lineage>
        <taxon>Eukaryota</taxon>
        <taxon>Fungi</taxon>
        <taxon>Fungi incertae sedis</taxon>
        <taxon>Mucoromycota</taxon>
        <taxon>Mucoromycotina</taxon>
        <taxon>Mucoromycetes</taxon>
        <taxon>Mucorales</taxon>
        <taxon>Lichtheimiaceae</taxon>
        <taxon>Lichtheimia</taxon>
    </lineage>
</organism>
<feature type="domain" description="B30.2/SPRY" evidence="1">
    <location>
        <begin position="66"/>
        <end position="266"/>
    </location>
</feature>
<dbReference type="PANTHER" id="PTHR12864">
    <property type="entry name" value="RAN BINDING PROTEIN 9-RELATED"/>
    <property type="match status" value="1"/>
</dbReference>